<feature type="non-terminal residue" evidence="4">
    <location>
        <position position="1"/>
    </location>
</feature>
<evidence type="ECO:0000313" key="4">
    <source>
        <dbReference type="EMBL" id="KAK2114754.1"/>
    </source>
</evidence>
<accession>A0ABQ9VZF9</accession>
<organism evidence="4 5">
    <name type="scientific">Saguinus oedipus</name>
    <name type="common">Cotton-top tamarin</name>
    <name type="synonym">Oedipomidas oedipus</name>
    <dbReference type="NCBI Taxonomy" id="9490"/>
    <lineage>
        <taxon>Eukaryota</taxon>
        <taxon>Metazoa</taxon>
        <taxon>Chordata</taxon>
        <taxon>Craniata</taxon>
        <taxon>Vertebrata</taxon>
        <taxon>Euteleostomi</taxon>
        <taxon>Mammalia</taxon>
        <taxon>Eutheria</taxon>
        <taxon>Euarchontoglires</taxon>
        <taxon>Primates</taxon>
        <taxon>Haplorrhini</taxon>
        <taxon>Platyrrhini</taxon>
        <taxon>Cebidae</taxon>
        <taxon>Callitrichinae</taxon>
        <taxon>Saguinus</taxon>
    </lineage>
</organism>
<sequence>LSPPLFPARVWAPLPAPPPLKSRARSLPELAPGSGRARPARSRRGAPGGGGAGRAAGDLGRVQTPPRAGYRFQPTWRPAAAAEEEARKEPPRHSSGSARLVGFGDMWAPGGPPGLAGWDRRRLGARLRAALAGLLELQGLRAAQQERVRDALALQSPPAPAAPCGPHGHEQQLEAALAAVQEQLVRTGRRGRRGTGVAGVGDRGLEPVQRRCVSRRGAVDAGASSGFDSVSAEGDTGAPRRCLAVKRPGGDPETGPGCSSHPALRGYAPTHASIPKPADFGETPVRL</sequence>
<evidence type="ECO:0000256" key="3">
    <source>
        <dbReference type="SAM" id="MobiDB-lite"/>
    </source>
</evidence>
<dbReference type="Pfam" id="PF15268">
    <property type="entry name" value="Dapper"/>
    <property type="match status" value="1"/>
</dbReference>
<evidence type="ECO:0000256" key="2">
    <source>
        <dbReference type="ARBA" id="ARBA00023054"/>
    </source>
</evidence>
<protein>
    <submittedName>
        <fullName evidence="4">Uncharacterized protein</fullName>
    </submittedName>
</protein>
<evidence type="ECO:0000256" key="1">
    <source>
        <dbReference type="ARBA" id="ARBA00010807"/>
    </source>
</evidence>
<keyword evidence="5" id="KW-1185">Reference proteome</keyword>
<comment type="caution">
    <text evidence="4">The sequence shown here is derived from an EMBL/GenBank/DDBJ whole genome shotgun (WGS) entry which is preliminary data.</text>
</comment>
<dbReference type="EMBL" id="JASSZA010000004">
    <property type="protein sequence ID" value="KAK2114754.1"/>
    <property type="molecule type" value="Genomic_DNA"/>
</dbReference>
<dbReference type="Proteomes" id="UP001266305">
    <property type="component" value="Unassembled WGS sequence"/>
</dbReference>
<comment type="similarity">
    <text evidence="1">Belongs to the dapper family.</text>
</comment>
<feature type="region of interest" description="Disordered" evidence="3">
    <location>
        <begin position="1"/>
        <end position="100"/>
    </location>
</feature>
<dbReference type="PANTHER" id="PTHR15919:SF13">
    <property type="entry name" value="DAPPER HOMOLOG 2"/>
    <property type="match status" value="1"/>
</dbReference>
<feature type="region of interest" description="Disordered" evidence="3">
    <location>
        <begin position="216"/>
        <end position="287"/>
    </location>
</feature>
<dbReference type="InterPro" id="IPR024843">
    <property type="entry name" value="Dapper"/>
</dbReference>
<dbReference type="PANTHER" id="PTHR15919">
    <property type="entry name" value="DAPPER-RELATED"/>
    <property type="match status" value="1"/>
</dbReference>
<evidence type="ECO:0000313" key="5">
    <source>
        <dbReference type="Proteomes" id="UP001266305"/>
    </source>
</evidence>
<reference evidence="4 5" key="1">
    <citation type="submission" date="2023-05" db="EMBL/GenBank/DDBJ databases">
        <title>B98-5 Cell Line De Novo Hybrid Assembly: An Optical Mapping Approach.</title>
        <authorList>
            <person name="Kananen K."/>
            <person name="Auerbach J.A."/>
            <person name="Kautto E."/>
            <person name="Blachly J.S."/>
        </authorList>
    </citation>
    <scope>NUCLEOTIDE SEQUENCE [LARGE SCALE GENOMIC DNA]</scope>
    <source>
        <strain evidence="4">B95-8</strain>
        <tissue evidence="4">Cell line</tissue>
    </source>
</reference>
<name>A0ABQ9VZF9_SAGOE</name>
<proteinExistence type="inferred from homology"/>
<gene>
    <name evidence="4" type="ORF">P7K49_009020</name>
</gene>
<keyword evidence="2" id="KW-0175">Coiled coil</keyword>